<evidence type="ECO:0000256" key="14">
    <source>
        <dbReference type="ARBA" id="ARBA00049638"/>
    </source>
</evidence>
<evidence type="ECO:0000313" key="20">
    <source>
        <dbReference type="Proteomes" id="UP000306102"/>
    </source>
</evidence>
<comment type="subunit">
    <text evidence="3">May form heteromers.</text>
</comment>
<dbReference type="PIRSF" id="PIRSF037090">
    <property type="entry name" value="Iontro_Glu-like_rcpt_pln"/>
    <property type="match status" value="1"/>
</dbReference>
<dbReference type="Pfam" id="PF01094">
    <property type="entry name" value="ANF_receptor"/>
    <property type="match status" value="1"/>
</dbReference>
<dbReference type="InterPro" id="IPR001320">
    <property type="entry name" value="Iontro_rcpt_C"/>
</dbReference>
<dbReference type="Gene3D" id="3.40.190.10">
    <property type="entry name" value="Periplasmic binding protein-like II"/>
    <property type="match status" value="2"/>
</dbReference>
<keyword evidence="5 16" id="KW-0812">Transmembrane</keyword>
<dbReference type="Gene3D" id="1.10.287.70">
    <property type="match status" value="1"/>
</dbReference>
<proteinExistence type="inferred from homology"/>
<feature type="transmembrane region" description="Helical" evidence="16">
    <location>
        <begin position="666"/>
        <end position="690"/>
    </location>
</feature>
<evidence type="ECO:0000256" key="2">
    <source>
        <dbReference type="ARBA" id="ARBA00008685"/>
    </source>
</evidence>
<accession>A0A4V3WJE9</accession>
<feature type="domain" description="Ionotropic glutamate receptor C-terminal" evidence="18">
    <location>
        <begin position="481"/>
        <end position="815"/>
    </location>
</feature>
<dbReference type="Pfam" id="PF00060">
    <property type="entry name" value="Lig_chan"/>
    <property type="match status" value="1"/>
</dbReference>
<keyword evidence="20" id="KW-1185">Reference proteome</keyword>
<dbReference type="Gene3D" id="3.40.50.2300">
    <property type="match status" value="3"/>
</dbReference>
<evidence type="ECO:0000256" key="11">
    <source>
        <dbReference type="ARBA" id="ARBA00023180"/>
    </source>
</evidence>
<dbReference type="InterPro" id="IPR017103">
    <property type="entry name" value="Iontropic_Glu_rcpt_pln"/>
</dbReference>
<evidence type="ECO:0000256" key="5">
    <source>
        <dbReference type="ARBA" id="ARBA00022692"/>
    </source>
</evidence>
<dbReference type="Pfam" id="PF10613">
    <property type="entry name" value="Lig_chan-Glu_bd"/>
    <property type="match status" value="1"/>
</dbReference>
<feature type="transmembrane region" description="Helical" evidence="16">
    <location>
        <begin position="840"/>
        <end position="861"/>
    </location>
</feature>
<dbReference type="CDD" id="cd13686">
    <property type="entry name" value="GluR_Plant"/>
    <property type="match status" value="1"/>
</dbReference>
<evidence type="ECO:0000256" key="16">
    <source>
        <dbReference type="SAM" id="Phobius"/>
    </source>
</evidence>
<dbReference type="PANTHER" id="PTHR34836">
    <property type="entry name" value="OS06G0188250 PROTEIN"/>
    <property type="match status" value="1"/>
</dbReference>
<sequence length="902" mass="100330">MRMKKNNQVSFLILPVLLRLLTLSNAELDAFAYQSQSSSSNLGGAVSEIKVGVILDMGSWVGKVVHSCIMMAISDFYAVNNHYKTRVVLHTRDSNGEPLLALSAALDLIDNIKVQAMIIGPETSLEEKLLAFLGDKAKVPIISFMTSPCSTHNPYFVQIKSDEITEFKGITDIIGSFGWRNVILVHEDTDCGREILPFLANTFEETGLHIAYMSSISPSATNDQIIEELHKLMTTQTTVYIVHISPSLASRLFLNVKKLGMMTEGYAWIVTAKTMNLLHSMDSSAIESMQGAFGSKSYILASGELHNFTLRWKRKFHIQDPSFEVAELNIFGIWAYDAIWALARAVEMVKNGSPSALSHHHGDSGGSEPTRKCSLGRNLTDLVNIGTSQSGSMLLKEILQSRFVGLSGDFRLMNGRLISEAFEIVNVISRIERRVGFWTSTYGITKQMYPSNSGLEAIVWPGGSTTTPKGWLVRMSGKRLRIGVPRTGFKELINVNRNPQTNATTVTGLCVDVFNAAIEALQYELPHEFFPFEDANGQMAGTYNDLVDQVYLQNYDAVVGDVTITANRSLYVDFTLTYTDIGVGRVARVDMKKNMWIFLKPLDSDLWLTSAGFFILTGFVVWIIERPINEEFQGSRAQQIGTVLWFSFSTLVFAHREKLLSNLSRFVVIVWLFVVLILTSSYTATLTSLLTIQQIQLASKGDYIGYQGRSLLQGVIVSNLNFKNSSLMPYNSPEEYADALSSGSVAAIIDEIPYIKIFLAKYSGSYAMVASESTTNGFGFAFRKGSPLVPEISRAIMQLRENGTLTKIEKAWFNSPSTLVSMQNSSVTKGSPNRLNFDSFGGLFLISGLSSVSALVILLTHSLHQRWHARVHSFRNLFWEVLVFWVKFLSTKNSILIDQIPI</sequence>
<keyword evidence="11" id="KW-0325">Glycoprotein</keyword>
<feature type="signal peptide" evidence="17">
    <location>
        <begin position="1"/>
        <end position="26"/>
    </location>
</feature>
<evidence type="ECO:0000256" key="13">
    <source>
        <dbReference type="ARBA" id="ARBA00023303"/>
    </source>
</evidence>
<evidence type="ECO:0000256" key="8">
    <source>
        <dbReference type="ARBA" id="ARBA00023065"/>
    </source>
</evidence>
<evidence type="ECO:0000256" key="3">
    <source>
        <dbReference type="ARBA" id="ARBA00011095"/>
    </source>
</evidence>
<evidence type="ECO:0000256" key="4">
    <source>
        <dbReference type="ARBA" id="ARBA00022448"/>
    </source>
</evidence>
<evidence type="ECO:0000256" key="7">
    <source>
        <dbReference type="ARBA" id="ARBA00022989"/>
    </source>
</evidence>
<comment type="function">
    <text evidence="15">Glutamate-gated receptor that probably acts as non-selective cation channel.</text>
</comment>
<evidence type="ECO:0000313" key="19">
    <source>
        <dbReference type="EMBL" id="THF96706.1"/>
    </source>
</evidence>
<dbReference type="InterPro" id="IPR028082">
    <property type="entry name" value="Peripla_BP_I"/>
</dbReference>
<dbReference type="InterPro" id="IPR019594">
    <property type="entry name" value="Glu/Gly-bd"/>
</dbReference>
<evidence type="ECO:0000259" key="18">
    <source>
        <dbReference type="SMART" id="SM00079"/>
    </source>
</evidence>
<feature type="chain" id="PRO_5020590008" description="Glutamate receptor" evidence="17">
    <location>
        <begin position="27"/>
        <end position="902"/>
    </location>
</feature>
<protein>
    <recommendedName>
        <fullName evidence="15">Glutamate receptor</fullName>
    </recommendedName>
</protein>
<keyword evidence="13 15" id="KW-0407">Ion channel</keyword>
<dbReference type="InterPro" id="IPR015683">
    <property type="entry name" value="Ionotropic_Glu_rcpt"/>
</dbReference>
<dbReference type="AlphaFoldDB" id="A0A4V3WJE9"/>
<keyword evidence="4 15" id="KW-0813">Transport</keyword>
<dbReference type="FunFam" id="3.40.190.10:FF:000103">
    <property type="entry name" value="Glutamate receptor"/>
    <property type="match status" value="1"/>
</dbReference>
<keyword evidence="12 15" id="KW-1071">Ligand-gated ion channel</keyword>
<dbReference type="FunFam" id="1.10.287.70:FF:000037">
    <property type="entry name" value="Glutamate receptor"/>
    <property type="match status" value="1"/>
</dbReference>
<evidence type="ECO:0000256" key="10">
    <source>
        <dbReference type="ARBA" id="ARBA00023170"/>
    </source>
</evidence>
<comment type="caution">
    <text evidence="19">The sequence shown here is derived from an EMBL/GenBank/DDBJ whole genome shotgun (WGS) entry which is preliminary data.</text>
</comment>
<evidence type="ECO:0000256" key="17">
    <source>
        <dbReference type="SAM" id="SignalP"/>
    </source>
</evidence>
<evidence type="ECO:0000256" key="1">
    <source>
        <dbReference type="ARBA" id="ARBA00004141"/>
    </source>
</evidence>
<dbReference type="CDD" id="cd19990">
    <property type="entry name" value="PBP1_GABAb_receptor_plant"/>
    <property type="match status" value="1"/>
</dbReference>
<dbReference type="GO" id="GO:0015276">
    <property type="term" value="F:ligand-gated monoatomic ion channel activity"/>
    <property type="evidence" value="ECO:0007669"/>
    <property type="project" value="InterPro"/>
</dbReference>
<gene>
    <name evidence="19" type="ORF">TEA_002409</name>
</gene>
<comment type="similarity">
    <text evidence="2 15">Belongs to the glutamate-gated ion channel (TC 1.A.10.1) family.</text>
</comment>
<evidence type="ECO:0000256" key="6">
    <source>
        <dbReference type="ARBA" id="ARBA00022729"/>
    </source>
</evidence>
<feature type="transmembrane region" description="Helical" evidence="16">
    <location>
        <begin position="606"/>
        <end position="624"/>
    </location>
</feature>
<keyword evidence="9 15" id="KW-0472">Membrane</keyword>
<dbReference type="GO" id="GO:0016020">
    <property type="term" value="C:membrane"/>
    <property type="evidence" value="ECO:0007669"/>
    <property type="project" value="UniProtKB-SubCell"/>
</dbReference>
<evidence type="ECO:0000256" key="9">
    <source>
        <dbReference type="ARBA" id="ARBA00023136"/>
    </source>
</evidence>
<dbReference type="Proteomes" id="UP000306102">
    <property type="component" value="Unassembled WGS sequence"/>
</dbReference>
<dbReference type="SMART" id="SM00079">
    <property type="entry name" value="PBPe"/>
    <property type="match status" value="1"/>
</dbReference>
<dbReference type="InterPro" id="IPR001828">
    <property type="entry name" value="ANF_lig-bd_rcpt"/>
</dbReference>
<dbReference type="FunFam" id="3.40.50.2300:FF:000188">
    <property type="entry name" value="Glutamate receptor"/>
    <property type="match status" value="1"/>
</dbReference>
<keyword evidence="6 17" id="KW-0732">Signal</keyword>
<keyword evidence="7 16" id="KW-1133">Transmembrane helix</keyword>
<keyword evidence="8 15" id="KW-0406">Ion transport</keyword>
<dbReference type="SUPFAM" id="SSF53822">
    <property type="entry name" value="Periplasmic binding protein-like I"/>
    <property type="match status" value="1"/>
</dbReference>
<evidence type="ECO:0000256" key="12">
    <source>
        <dbReference type="ARBA" id="ARBA00023286"/>
    </source>
</evidence>
<keyword evidence="10 15" id="KW-0675">Receptor</keyword>
<evidence type="ECO:0000256" key="15">
    <source>
        <dbReference type="PIRNR" id="PIRNR037090"/>
    </source>
</evidence>
<dbReference type="SUPFAM" id="SSF53850">
    <property type="entry name" value="Periplasmic binding protein-like II"/>
    <property type="match status" value="1"/>
</dbReference>
<comment type="function">
    <text evidence="14">Glutamate-gated receptor that probably acts as a non-selective cation channel. May be involved in light-signal transduction and calcium homeostasis via the regulation of calcium influx into cells.</text>
</comment>
<dbReference type="PANTHER" id="PTHR34836:SF6">
    <property type="entry name" value="PERIPLASMIC BINDING PROTEIN-LIKE I"/>
    <property type="match status" value="1"/>
</dbReference>
<reference evidence="19 20" key="1">
    <citation type="journal article" date="2018" name="Proc. Natl. Acad. Sci. U.S.A.">
        <title>Draft genome sequence of Camellia sinensis var. sinensis provides insights into the evolution of the tea genome and tea quality.</title>
        <authorList>
            <person name="Wei C."/>
            <person name="Yang H."/>
            <person name="Wang S."/>
            <person name="Zhao J."/>
            <person name="Liu C."/>
            <person name="Gao L."/>
            <person name="Xia E."/>
            <person name="Lu Y."/>
            <person name="Tai Y."/>
            <person name="She G."/>
            <person name="Sun J."/>
            <person name="Cao H."/>
            <person name="Tong W."/>
            <person name="Gao Q."/>
            <person name="Li Y."/>
            <person name="Deng W."/>
            <person name="Jiang X."/>
            <person name="Wang W."/>
            <person name="Chen Q."/>
            <person name="Zhang S."/>
            <person name="Li H."/>
            <person name="Wu J."/>
            <person name="Wang P."/>
            <person name="Li P."/>
            <person name="Shi C."/>
            <person name="Zheng F."/>
            <person name="Jian J."/>
            <person name="Huang B."/>
            <person name="Shan D."/>
            <person name="Shi M."/>
            <person name="Fang C."/>
            <person name="Yue Y."/>
            <person name="Li F."/>
            <person name="Li D."/>
            <person name="Wei S."/>
            <person name="Han B."/>
            <person name="Jiang C."/>
            <person name="Yin Y."/>
            <person name="Xia T."/>
            <person name="Zhang Z."/>
            <person name="Bennetzen J.L."/>
            <person name="Zhao S."/>
            <person name="Wan X."/>
        </authorList>
    </citation>
    <scope>NUCLEOTIDE SEQUENCE [LARGE SCALE GENOMIC DNA]</scope>
    <source>
        <strain evidence="20">cv. Shuchazao</strain>
        <tissue evidence="19">Leaf</tissue>
    </source>
</reference>
<comment type="subcellular location">
    <subcellularLocation>
        <location evidence="1">Membrane</location>
        <topology evidence="1">Multi-pass membrane protein</topology>
    </subcellularLocation>
</comment>
<dbReference type="InterPro" id="IPR044440">
    <property type="entry name" value="GABAb_receptor_plant_PBP1"/>
</dbReference>
<organism evidence="19 20">
    <name type="scientific">Camellia sinensis var. sinensis</name>
    <name type="common">China tea</name>
    <dbReference type="NCBI Taxonomy" id="542762"/>
    <lineage>
        <taxon>Eukaryota</taxon>
        <taxon>Viridiplantae</taxon>
        <taxon>Streptophyta</taxon>
        <taxon>Embryophyta</taxon>
        <taxon>Tracheophyta</taxon>
        <taxon>Spermatophyta</taxon>
        <taxon>Magnoliopsida</taxon>
        <taxon>eudicotyledons</taxon>
        <taxon>Gunneridae</taxon>
        <taxon>Pentapetalae</taxon>
        <taxon>asterids</taxon>
        <taxon>Ericales</taxon>
        <taxon>Theaceae</taxon>
        <taxon>Camellia</taxon>
    </lineage>
</organism>
<name>A0A4V3WJE9_CAMSN</name>
<dbReference type="EMBL" id="SDRB02012778">
    <property type="protein sequence ID" value="THF96706.1"/>
    <property type="molecule type" value="Genomic_DNA"/>
</dbReference>